<dbReference type="OMA" id="QHIEDYC"/>
<organism evidence="1 2">
    <name type="scientific">Paramecium primaurelia</name>
    <dbReference type="NCBI Taxonomy" id="5886"/>
    <lineage>
        <taxon>Eukaryota</taxon>
        <taxon>Sar</taxon>
        <taxon>Alveolata</taxon>
        <taxon>Ciliophora</taxon>
        <taxon>Intramacronucleata</taxon>
        <taxon>Oligohymenophorea</taxon>
        <taxon>Peniculida</taxon>
        <taxon>Parameciidae</taxon>
        <taxon>Paramecium</taxon>
    </lineage>
</organism>
<dbReference type="Proteomes" id="UP000688137">
    <property type="component" value="Unassembled WGS sequence"/>
</dbReference>
<evidence type="ECO:0000313" key="2">
    <source>
        <dbReference type="Proteomes" id="UP000688137"/>
    </source>
</evidence>
<proteinExistence type="predicted"/>
<keyword evidence="2" id="KW-1185">Reference proteome</keyword>
<reference evidence="1" key="1">
    <citation type="submission" date="2021-01" db="EMBL/GenBank/DDBJ databases">
        <authorList>
            <consortium name="Genoscope - CEA"/>
            <person name="William W."/>
        </authorList>
    </citation>
    <scope>NUCLEOTIDE SEQUENCE</scope>
</reference>
<accession>A0A8S1JZR6</accession>
<comment type="caution">
    <text evidence="1">The sequence shown here is derived from an EMBL/GenBank/DDBJ whole genome shotgun (WGS) entry which is preliminary data.</text>
</comment>
<gene>
    <name evidence="1" type="ORF">PPRIM_AZ9-3.1.T0120064</name>
</gene>
<dbReference type="AlphaFoldDB" id="A0A8S1JZR6"/>
<dbReference type="EMBL" id="CAJJDM010000009">
    <property type="protein sequence ID" value="CAD8047755.1"/>
    <property type="molecule type" value="Genomic_DNA"/>
</dbReference>
<protein>
    <submittedName>
        <fullName evidence="1">Uncharacterized protein</fullName>
    </submittedName>
</protein>
<sequence>MINTMFKHDKKCLLFEIFEVITAQQLTVEKIQIINADLIVGFSKSEQHVKIWSISKRQAVFEHFFDQKKVNELLIIQNLNDLVAYGFLDKQVQIWSIETQCGFSMLYELSYEQQIKKIKLSNNTTQIGILHNDQQIRQLSKDQLQQTILYESNQQVEDYCFFKKQTFLAIIQKRGFVLIFSIKSQKSIKQWNANQQGQLSIDGIDKDLIIVTQARDYSIKIWNMSSYHLLRVIDSRKISLSSYDIYNNTLLMSTFKPSLDIISLKTCKMIQSLEVDYPILKIEIESESNLIAILDYEFQIILIRKKKY</sequence>
<evidence type="ECO:0000313" key="1">
    <source>
        <dbReference type="EMBL" id="CAD8047755.1"/>
    </source>
</evidence>
<name>A0A8S1JZR6_PARPR</name>